<dbReference type="VEuPathDB" id="TriTrypDB:TM35_000191320"/>
<dbReference type="Proteomes" id="UP000192257">
    <property type="component" value="Unassembled WGS sequence"/>
</dbReference>
<reference evidence="1 2" key="1">
    <citation type="submission" date="2017-03" db="EMBL/GenBank/DDBJ databases">
        <title>An alternative strategy for trypanosome survival in the mammalian bloodstream revealed through genome and transcriptome analysis of the ubiquitous bovine parasite Trypanosoma (Megatrypanum) theileri.</title>
        <authorList>
            <person name="Kelly S."/>
            <person name="Ivens A."/>
            <person name="Mott A."/>
            <person name="O'Neill E."/>
            <person name="Emms D."/>
            <person name="Macleod O."/>
            <person name="Voorheis P."/>
            <person name="Matthews J."/>
            <person name="Matthews K."/>
            <person name="Carrington M."/>
        </authorList>
    </citation>
    <scope>NUCLEOTIDE SEQUENCE [LARGE SCALE GENOMIC DNA]</scope>
    <source>
        <strain evidence="1">Edinburgh</strain>
    </source>
</reference>
<accession>A0A1X0NTM4</accession>
<keyword evidence="2" id="KW-1185">Reference proteome</keyword>
<dbReference type="RefSeq" id="XP_028881954.1">
    <property type="nucleotide sequence ID" value="XM_029026630.1"/>
</dbReference>
<comment type="caution">
    <text evidence="1">The sequence shown here is derived from an EMBL/GenBank/DDBJ whole genome shotgun (WGS) entry which is preliminary data.</text>
</comment>
<organism evidence="1 2">
    <name type="scientific">Trypanosoma theileri</name>
    <dbReference type="NCBI Taxonomy" id="67003"/>
    <lineage>
        <taxon>Eukaryota</taxon>
        <taxon>Discoba</taxon>
        <taxon>Euglenozoa</taxon>
        <taxon>Kinetoplastea</taxon>
        <taxon>Metakinetoplastina</taxon>
        <taxon>Trypanosomatida</taxon>
        <taxon>Trypanosomatidae</taxon>
        <taxon>Trypanosoma</taxon>
    </lineage>
</organism>
<sequence>MCNGSIQNRSKEWISSSFLEFKKHQASLLFIVWDEEDGGRIECRQLRPILCALFPSDGVAKGTPSSSTAKRIVGGEVFTLREIREACITAAGEPWSQHRMITLNEMFAIMDALWADGERRTRMVRACLHSVFTSFFGEQEEVTKVALMKASQRVTGTSIGAGEAESILRTAATNNSTYDTLNFEKFCELLLPTLTQE</sequence>
<evidence type="ECO:0000313" key="2">
    <source>
        <dbReference type="Proteomes" id="UP000192257"/>
    </source>
</evidence>
<dbReference type="EMBL" id="NBCO01000019">
    <property type="protein sequence ID" value="ORC87888.1"/>
    <property type="molecule type" value="Genomic_DNA"/>
</dbReference>
<dbReference type="AlphaFoldDB" id="A0A1X0NTM4"/>
<name>A0A1X0NTM4_9TRYP</name>
<evidence type="ECO:0000313" key="1">
    <source>
        <dbReference type="EMBL" id="ORC87888.1"/>
    </source>
</evidence>
<protein>
    <submittedName>
        <fullName evidence="1">Uncharacterized protein</fullName>
    </submittedName>
</protein>
<dbReference type="GeneID" id="39986410"/>
<proteinExistence type="predicted"/>
<dbReference type="OrthoDB" id="249387at2759"/>
<gene>
    <name evidence="1" type="ORF">TM35_000191320</name>
</gene>